<dbReference type="InterPro" id="IPR027395">
    <property type="entry name" value="WH_DNA-bd_dom"/>
</dbReference>
<accession>A0A8J2V719</accession>
<comment type="caution">
    <text evidence="2">The sequence shown here is derived from an EMBL/GenBank/DDBJ whole genome shotgun (WGS) entry which is preliminary data.</text>
</comment>
<reference evidence="2" key="2">
    <citation type="submission" date="2020-09" db="EMBL/GenBank/DDBJ databases">
        <authorList>
            <person name="Sun Q."/>
            <person name="Zhou Y."/>
        </authorList>
    </citation>
    <scope>NUCLEOTIDE SEQUENCE</scope>
    <source>
        <strain evidence="2">CGMCC 1.12921</strain>
    </source>
</reference>
<dbReference type="PANTHER" id="PTHR37318:SF1">
    <property type="entry name" value="BSL7504 PROTEIN"/>
    <property type="match status" value="1"/>
</dbReference>
<dbReference type="AlphaFoldDB" id="A0A8J2V719"/>
<evidence type="ECO:0000313" key="3">
    <source>
        <dbReference type="Proteomes" id="UP000613582"/>
    </source>
</evidence>
<evidence type="ECO:0000259" key="1">
    <source>
        <dbReference type="Pfam" id="PF13601"/>
    </source>
</evidence>
<name>A0A8J2V719_9PROT</name>
<dbReference type="Pfam" id="PF13601">
    <property type="entry name" value="HTH_34"/>
    <property type="match status" value="1"/>
</dbReference>
<evidence type="ECO:0000313" key="2">
    <source>
        <dbReference type="EMBL" id="GGD12914.1"/>
    </source>
</evidence>
<dbReference type="Gene3D" id="1.10.10.10">
    <property type="entry name" value="Winged helix-like DNA-binding domain superfamily/Winged helix DNA-binding domain"/>
    <property type="match status" value="1"/>
</dbReference>
<feature type="domain" description="Winged helix DNA-binding" evidence="1">
    <location>
        <begin position="20"/>
        <end position="99"/>
    </location>
</feature>
<dbReference type="InterPro" id="IPR036390">
    <property type="entry name" value="WH_DNA-bd_sf"/>
</dbReference>
<gene>
    <name evidence="2" type="ORF">GCM10011342_22130</name>
</gene>
<dbReference type="SUPFAM" id="SSF46785">
    <property type="entry name" value="Winged helix' DNA-binding domain"/>
    <property type="match status" value="1"/>
</dbReference>
<sequence length="103" mass="11533">MPSVSRFDIAKIDDLIHSRLRLGVMTYLADAEVADFTELKAVLEVTQGNLSVQLRKLEDAGYVTIEKSFLGRKSRTQVRLTKDGRKAFADYLKALESLVGRGM</sequence>
<dbReference type="InterPro" id="IPR036388">
    <property type="entry name" value="WH-like_DNA-bd_sf"/>
</dbReference>
<proteinExistence type="predicted"/>
<dbReference type="Proteomes" id="UP000613582">
    <property type="component" value="Unassembled WGS sequence"/>
</dbReference>
<keyword evidence="3" id="KW-1185">Reference proteome</keyword>
<dbReference type="PANTHER" id="PTHR37318">
    <property type="entry name" value="BSL7504 PROTEIN"/>
    <property type="match status" value="1"/>
</dbReference>
<organism evidence="2 3">
    <name type="scientific">Aquisalinus flavus</name>
    <dbReference type="NCBI Taxonomy" id="1526572"/>
    <lineage>
        <taxon>Bacteria</taxon>
        <taxon>Pseudomonadati</taxon>
        <taxon>Pseudomonadota</taxon>
        <taxon>Alphaproteobacteria</taxon>
        <taxon>Parvularculales</taxon>
        <taxon>Parvularculaceae</taxon>
        <taxon>Aquisalinus</taxon>
    </lineage>
</organism>
<protein>
    <submittedName>
        <fullName evidence="2">Transcriptional regulator</fullName>
    </submittedName>
</protein>
<reference evidence="2" key="1">
    <citation type="journal article" date="2014" name="Int. J. Syst. Evol. Microbiol.">
        <title>Complete genome sequence of Corynebacterium casei LMG S-19264T (=DSM 44701T), isolated from a smear-ripened cheese.</title>
        <authorList>
            <consortium name="US DOE Joint Genome Institute (JGI-PGF)"/>
            <person name="Walter F."/>
            <person name="Albersmeier A."/>
            <person name="Kalinowski J."/>
            <person name="Ruckert C."/>
        </authorList>
    </citation>
    <scope>NUCLEOTIDE SEQUENCE</scope>
    <source>
        <strain evidence="2">CGMCC 1.12921</strain>
    </source>
</reference>
<dbReference type="EMBL" id="BMGH01000001">
    <property type="protein sequence ID" value="GGD12914.1"/>
    <property type="molecule type" value="Genomic_DNA"/>
</dbReference>